<dbReference type="EMBL" id="UINC01031822">
    <property type="protein sequence ID" value="SVB18475.1"/>
    <property type="molecule type" value="Genomic_DNA"/>
</dbReference>
<feature type="non-terminal residue" evidence="1">
    <location>
        <position position="23"/>
    </location>
</feature>
<accession>A0A382BXD4</accession>
<gene>
    <name evidence="1" type="ORF">METZ01_LOCUS171329</name>
</gene>
<name>A0A382BXD4_9ZZZZ</name>
<sequence>MNALAKLDSENSVIMEESYVKKA</sequence>
<proteinExistence type="predicted"/>
<dbReference type="AlphaFoldDB" id="A0A382BXD4"/>
<reference evidence="1" key="1">
    <citation type="submission" date="2018-05" db="EMBL/GenBank/DDBJ databases">
        <authorList>
            <person name="Lanie J.A."/>
            <person name="Ng W.-L."/>
            <person name="Kazmierczak K.M."/>
            <person name="Andrzejewski T.M."/>
            <person name="Davidsen T.M."/>
            <person name="Wayne K.J."/>
            <person name="Tettelin H."/>
            <person name="Glass J.I."/>
            <person name="Rusch D."/>
            <person name="Podicherti R."/>
            <person name="Tsui H.-C.T."/>
            <person name="Winkler M.E."/>
        </authorList>
    </citation>
    <scope>NUCLEOTIDE SEQUENCE</scope>
</reference>
<evidence type="ECO:0000313" key="1">
    <source>
        <dbReference type="EMBL" id="SVB18475.1"/>
    </source>
</evidence>
<organism evidence="1">
    <name type="scientific">marine metagenome</name>
    <dbReference type="NCBI Taxonomy" id="408172"/>
    <lineage>
        <taxon>unclassified sequences</taxon>
        <taxon>metagenomes</taxon>
        <taxon>ecological metagenomes</taxon>
    </lineage>
</organism>
<protein>
    <submittedName>
        <fullName evidence="1">Uncharacterized protein</fullName>
    </submittedName>
</protein>